<feature type="region of interest" description="Disordered" evidence="1">
    <location>
        <begin position="192"/>
        <end position="212"/>
    </location>
</feature>
<feature type="compositionally biased region" description="Low complexity" evidence="1">
    <location>
        <begin position="79"/>
        <end position="89"/>
    </location>
</feature>
<protein>
    <submittedName>
        <fullName evidence="2">Uncharacterized protein</fullName>
    </submittedName>
</protein>
<evidence type="ECO:0000313" key="3">
    <source>
        <dbReference type="Proteomes" id="UP001057375"/>
    </source>
</evidence>
<feature type="compositionally biased region" description="Polar residues" evidence="1">
    <location>
        <begin position="100"/>
        <end position="121"/>
    </location>
</feature>
<dbReference type="Proteomes" id="UP001057375">
    <property type="component" value="Unassembled WGS sequence"/>
</dbReference>
<feature type="compositionally biased region" description="Pro residues" evidence="1">
    <location>
        <begin position="203"/>
        <end position="212"/>
    </location>
</feature>
<gene>
    <name evidence="2" type="ORF">ADUPG1_005143</name>
</gene>
<feature type="non-terminal residue" evidence="2">
    <location>
        <position position="1"/>
    </location>
</feature>
<comment type="caution">
    <text evidence="2">The sequence shown here is derived from an EMBL/GenBank/DDBJ whole genome shotgun (WGS) entry which is preliminary data.</text>
</comment>
<feature type="non-terminal residue" evidence="2">
    <location>
        <position position="212"/>
    </location>
</feature>
<evidence type="ECO:0000256" key="1">
    <source>
        <dbReference type="SAM" id="MobiDB-lite"/>
    </source>
</evidence>
<feature type="region of interest" description="Disordered" evidence="1">
    <location>
        <begin position="1"/>
        <end position="121"/>
    </location>
</feature>
<reference evidence="2" key="1">
    <citation type="submission" date="2022-03" db="EMBL/GenBank/DDBJ databases">
        <title>Draft genome sequence of Aduncisulcus paluster, a free-living microaerophilic Fornicata.</title>
        <authorList>
            <person name="Yuyama I."/>
            <person name="Kume K."/>
            <person name="Tamura T."/>
            <person name="Inagaki Y."/>
            <person name="Hashimoto T."/>
        </authorList>
    </citation>
    <scope>NUCLEOTIDE SEQUENCE</scope>
    <source>
        <strain evidence="2">NY0171</strain>
    </source>
</reference>
<sequence>MTSSGIQREIIHIEEEDETGQPSIIGDYDQSSSDASNPSYEGSITNESHITTGDSSITQQHSNSLERDPPSSHAHTTDSYDSYSYTSSSHVEPDDRQRRNPSNTNSTQHSLSHSSPPQTLTAEQYPHSITDEQHSTGQRQSTRLITETSHLSQTHPTIPIASTINPTLPDLEPFLPTHDRVPAPILTDEEEVQHPSISIQTFTPPPTMQDGM</sequence>
<proteinExistence type="predicted"/>
<organism evidence="2 3">
    <name type="scientific">Aduncisulcus paluster</name>
    <dbReference type="NCBI Taxonomy" id="2918883"/>
    <lineage>
        <taxon>Eukaryota</taxon>
        <taxon>Metamonada</taxon>
        <taxon>Carpediemonas-like organisms</taxon>
        <taxon>Aduncisulcus</taxon>
    </lineage>
</organism>
<evidence type="ECO:0000313" key="2">
    <source>
        <dbReference type="EMBL" id="GKT29078.1"/>
    </source>
</evidence>
<feature type="compositionally biased region" description="Polar residues" evidence="1">
    <location>
        <begin position="29"/>
        <end position="63"/>
    </location>
</feature>
<accession>A0ABQ5K9I4</accession>
<keyword evidence="3" id="KW-1185">Reference proteome</keyword>
<dbReference type="EMBL" id="BQXS01008128">
    <property type="protein sequence ID" value="GKT29078.1"/>
    <property type="molecule type" value="Genomic_DNA"/>
</dbReference>
<feature type="compositionally biased region" description="Basic and acidic residues" evidence="1">
    <location>
        <begin position="64"/>
        <end position="78"/>
    </location>
</feature>
<name>A0ABQ5K9I4_9EUKA</name>